<proteinExistence type="predicted"/>
<evidence type="ECO:0000313" key="1">
    <source>
        <dbReference type="EMBL" id="ABG84773.1"/>
    </source>
</evidence>
<reference evidence="1 2" key="1">
    <citation type="journal article" date="2006" name="Genome Res.">
        <title>Skewed genomic variability in strains of the toxigenic bacterial pathogen, Clostridium perfringens.</title>
        <authorList>
            <person name="Myers G.S."/>
            <person name="Rasko D.A."/>
            <person name="Cheung J.K."/>
            <person name="Ravel J."/>
            <person name="Seshadri R."/>
            <person name="Deboy R.T."/>
            <person name="Ren Q."/>
            <person name="Varga J."/>
            <person name="Awad M.M."/>
            <person name="Brinkac L.M."/>
            <person name="Daugherty S.C."/>
            <person name="Haft D.H."/>
            <person name="Dodson R.J."/>
            <person name="Madupu R."/>
            <person name="Nelson W.C."/>
            <person name="Rosovitz M.J."/>
            <person name="Sullivan S.A."/>
            <person name="Khouri H."/>
            <person name="Dimitrov G.I."/>
            <person name="Watkins K.L."/>
            <person name="Mulligan S."/>
            <person name="Benton J."/>
            <person name="Radune D."/>
            <person name="Fisher D.J."/>
            <person name="Atkins H.S."/>
            <person name="Hiscox T."/>
            <person name="Jost B.H."/>
            <person name="Billington S.J."/>
            <person name="Songer J.G."/>
            <person name="McClane B.A."/>
            <person name="Titball R.W."/>
            <person name="Rood J.I."/>
            <person name="Melville S.B."/>
            <person name="Paulsen I.T."/>
        </authorList>
    </citation>
    <scope>NUCLEOTIDE SEQUENCE [LARGE SCALE GENOMIC DNA]</scope>
    <source>
        <strain evidence="2">ATCC 13124 / DSM 756 / JCM 1290 / NCIMB 6125 / NCTC 8237 / S 107 / Type A</strain>
    </source>
</reference>
<dbReference type="PaxDb" id="195103-CPF_0976"/>
<accession>A0A0H2YUK3</accession>
<dbReference type="STRING" id="195103.CPF_0976"/>
<dbReference type="KEGG" id="cpf:CPF_0976"/>
<gene>
    <name evidence="1" type="ordered locus">CPF_0976</name>
</gene>
<organism evidence="1 2">
    <name type="scientific">Clostridium perfringens (strain ATCC 13124 / DSM 756 / JCM 1290 / NCIMB 6125 / NCTC 8237 / Type A)</name>
    <dbReference type="NCBI Taxonomy" id="195103"/>
    <lineage>
        <taxon>Bacteria</taxon>
        <taxon>Bacillati</taxon>
        <taxon>Bacillota</taxon>
        <taxon>Clostridia</taxon>
        <taxon>Eubacteriales</taxon>
        <taxon>Clostridiaceae</taxon>
        <taxon>Clostridium</taxon>
    </lineage>
</organism>
<dbReference type="AlphaFoldDB" id="A0A0H2YUK3"/>
<dbReference type="HOGENOM" id="CLU_169502_0_0_9"/>
<dbReference type="Proteomes" id="UP000001823">
    <property type="component" value="Chromosome"/>
</dbReference>
<keyword evidence="2" id="KW-1185">Reference proteome</keyword>
<evidence type="ECO:0000313" key="2">
    <source>
        <dbReference type="Proteomes" id="UP000001823"/>
    </source>
</evidence>
<name>A0A0H2YUK3_CLOP1</name>
<dbReference type="EMBL" id="CP000246">
    <property type="protein sequence ID" value="ABG84773.1"/>
    <property type="molecule type" value="Genomic_DNA"/>
</dbReference>
<protein>
    <submittedName>
        <fullName evidence="1">Uncharacterized protein</fullName>
    </submittedName>
</protein>
<sequence length="93" mass="10919">MYELLEYFSGGVLPINTVKRILELDNDEVEELMIFLETKGILKSAFKVLCPDKFESIREEIYDDIRKVPKKYCDKCEKGCMYLENIVVVFKVV</sequence>